<evidence type="ECO:0000313" key="3">
    <source>
        <dbReference type="Proteomes" id="UP000516437"/>
    </source>
</evidence>
<dbReference type="PANTHER" id="PTHR33095:SF47">
    <property type="entry name" value="AR781"/>
    <property type="match status" value="1"/>
</dbReference>
<feature type="region of interest" description="Disordered" evidence="1">
    <location>
        <begin position="182"/>
        <end position="258"/>
    </location>
</feature>
<dbReference type="Proteomes" id="UP000516437">
    <property type="component" value="Chromosome 1"/>
</dbReference>
<dbReference type="AlphaFoldDB" id="A0A6A1WQG7"/>
<evidence type="ECO:0000313" key="2">
    <source>
        <dbReference type="EMBL" id="KAB1227512.1"/>
    </source>
</evidence>
<dbReference type="PANTHER" id="PTHR33095">
    <property type="entry name" value="OS07G0619500 PROTEIN"/>
    <property type="match status" value="1"/>
</dbReference>
<keyword evidence="3" id="KW-1185">Reference proteome</keyword>
<feature type="compositionally biased region" description="Polar residues" evidence="1">
    <location>
        <begin position="200"/>
        <end position="218"/>
    </location>
</feature>
<feature type="region of interest" description="Disordered" evidence="1">
    <location>
        <begin position="1"/>
        <end position="52"/>
    </location>
</feature>
<feature type="compositionally biased region" description="Basic residues" evidence="1">
    <location>
        <begin position="185"/>
        <end position="196"/>
    </location>
</feature>
<feature type="region of interest" description="Disordered" evidence="1">
    <location>
        <begin position="127"/>
        <end position="166"/>
    </location>
</feature>
<name>A0A6A1WQG7_9ROSI</name>
<proteinExistence type="predicted"/>
<gene>
    <name evidence="2" type="ORF">CJ030_MR1G027451</name>
</gene>
<sequence>MEIRNDLPSVSAPTSPSRCSPEKMHFYSVPTSPTKGVPSAPSGYETEPTTPRIYEDANSTLDDFEFETSRRFNLKDIDFATSDKFEEPLDYQQQQQKQERKRGDSLPTPMAFADELFCDGKVLPLMPPLKLPPRLHNPSNKSSTASSPRSPSSVPKLPFSPWRRWNDDFDPFMVALETVREERRGKTRGNKYRRARSLSPFRTTRPQWSDHSLGFDNQQDNHHWRPRKPLQQSGPNSNEPREPKGLTPSTWTDHQDKVKQVGRSLVKLPEPKGLSFARRVRLVKIGNEMPGEPNTTSLSGESKRHKIKKFLLRSGSIGKVHNEDKLGEQNAAPWKSTFSRKFSFKSVGSAECSGVGRVAEVTKMTVAHYGPRLLLCLGLGADSVK</sequence>
<comment type="caution">
    <text evidence="2">The sequence shown here is derived from an EMBL/GenBank/DDBJ whole genome shotgun (WGS) entry which is preliminary data.</text>
</comment>
<feature type="compositionally biased region" description="Low complexity" evidence="1">
    <location>
        <begin position="132"/>
        <end position="155"/>
    </location>
</feature>
<protein>
    <submittedName>
        <fullName evidence="2">Uncharacterized protein</fullName>
    </submittedName>
</protein>
<organism evidence="2 3">
    <name type="scientific">Morella rubra</name>
    <name type="common">Chinese bayberry</name>
    <dbReference type="NCBI Taxonomy" id="262757"/>
    <lineage>
        <taxon>Eukaryota</taxon>
        <taxon>Viridiplantae</taxon>
        <taxon>Streptophyta</taxon>
        <taxon>Embryophyta</taxon>
        <taxon>Tracheophyta</taxon>
        <taxon>Spermatophyta</taxon>
        <taxon>Magnoliopsida</taxon>
        <taxon>eudicotyledons</taxon>
        <taxon>Gunneridae</taxon>
        <taxon>Pentapetalae</taxon>
        <taxon>rosids</taxon>
        <taxon>fabids</taxon>
        <taxon>Fagales</taxon>
        <taxon>Myricaceae</taxon>
        <taxon>Morella</taxon>
    </lineage>
</organism>
<evidence type="ECO:0000256" key="1">
    <source>
        <dbReference type="SAM" id="MobiDB-lite"/>
    </source>
</evidence>
<accession>A0A6A1WQG7</accession>
<dbReference type="Pfam" id="PF07816">
    <property type="entry name" value="DUF1645"/>
    <property type="match status" value="1"/>
</dbReference>
<dbReference type="EMBL" id="RXIC02000019">
    <property type="protein sequence ID" value="KAB1227512.1"/>
    <property type="molecule type" value="Genomic_DNA"/>
</dbReference>
<dbReference type="OrthoDB" id="693822at2759"/>
<dbReference type="InterPro" id="IPR012442">
    <property type="entry name" value="DUF1645_plant"/>
</dbReference>
<reference evidence="2 3" key="1">
    <citation type="journal article" date="2019" name="Plant Biotechnol. J.">
        <title>The red bayberry genome and genetic basis of sex determination.</title>
        <authorList>
            <person name="Jia H.M."/>
            <person name="Jia H.J."/>
            <person name="Cai Q.L."/>
            <person name="Wang Y."/>
            <person name="Zhao H.B."/>
            <person name="Yang W.F."/>
            <person name="Wang G.Y."/>
            <person name="Li Y.H."/>
            <person name="Zhan D.L."/>
            <person name="Shen Y.T."/>
            <person name="Niu Q.F."/>
            <person name="Chang L."/>
            <person name="Qiu J."/>
            <person name="Zhao L."/>
            <person name="Xie H.B."/>
            <person name="Fu W.Y."/>
            <person name="Jin J."/>
            <person name="Li X.W."/>
            <person name="Jiao Y."/>
            <person name="Zhou C.C."/>
            <person name="Tu T."/>
            <person name="Chai C.Y."/>
            <person name="Gao J.L."/>
            <person name="Fan L.J."/>
            <person name="van de Weg E."/>
            <person name="Wang J.Y."/>
            <person name="Gao Z.S."/>
        </authorList>
    </citation>
    <scope>NUCLEOTIDE SEQUENCE [LARGE SCALE GENOMIC DNA]</scope>
    <source>
        <tissue evidence="2">Leaves</tissue>
    </source>
</reference>
<feature type="region of interest" description="Disordered" evidence="1">
    <location>
        <begin position="83"/>
        <end position="109"/>
    </location>
</feature>